<dbReference type="AlphaFoldDB" id="B9K891"/>
<reference evidence="12 13" key="1">
    <citation type="journal article" date="2009" name="Biosci. Biotechnol. Biochem.">
        <title>WeGAS: a web-based microbial genome annotation system.</title>
        <authorList>
            <person name="Lee D."/>
            <person name="Seo H."/>
            <person name="Park C."/>
            <person name="Park K."/>
        </authorList>
    </citation>
    <scope>NUCLEOTIDE SEQUENCE [LARGE SCALE GENOMIC DNA]</scope>
    <source>
        <strain evidence="13">ATCC 49049 / DSM 4359 / NBRC 107923 / NS-E</strain>
    </source>
</reference>
<evidence type="ECO:0000256" key="2">
    <source>
        <dbReference type="ARBA" id="ARBA00022730"/>
    </source>
</evidence>
<evidence type="ECO:0000256" key="10">
    <source>
        <dbReference type="RuleBase" id="RU004006"/>
    </source>
</evidence>
<dbReference type="PANTHER" id="PTHR13501:SF8">
    <property type="entry name" value="LARGE RIBOSOMAL SUBUNIT PROTEIN UL22M"/>
    <property type="match status" value="1"/>
</dbReference>
<dbReference type="GO" id="GO:0019843">
    <property type="term" value="F:rRNA binding"/>
    <property type="evidence" value="ECO:0007669"/>
    <property type="project" value="UniProtKB-UniRule"/>
</dbReference>
<dbReference type="Gene3D" id="3.90.470.10">
    <property type="entry name" value="Ribosomal protein L22/L17"/>
    <property type="match status" value="1"/>
</dbReference>
<keyword evidence="5 8" id="KW-0687">Ribonucleoprotein</keyword>
<evidence type="ECO:0000256" key="11">
    <source>
        <dbReference type="RuleBase" id="RU004008"/>
    </source>
</evidence>
<dbReference type="PROSITE" id="PS00464">
    <property type="entry name" value="RIBOSOMAL_L22"/>
    <property type="match status" value="1"/>
</dbReference>
<keyword evidence="2 8" id="KW-0699">rRNA-binding</keyword>
<dbReference type="eggNOG" id="COG0091">
    <property type="taxonomic scope" value="Bacteria"/>
</dbReference>
<comment type="subunit">
    <text evidence="8 10">Part of the 50S ribosomal subunit.</text>
</comment>
<proteinExistence type="inferred from homology"/>
<dbReference type="KEGG" id="tna:CTN_0998"/>
<dbReference type="InterPro" id="IPR047867">
    <property type="entry name" value="Ribosomal_uL22_bac/org-type"/>
</dbReference>
<organism evidence="12 13">
    <name type="scientific">Thermotoga neapolitana (strain ATCC 49049 / DSM 4359 / NBRC 107923 / NS-E)</name>
    <dbReference type="NCBI Taxonomy" id="309803"/>
    <lineage>
        <taxon>Bacteria</taxon>
        <taxon>Thermotogati</taxon>
        <taxon>Thermotogota</taxon>
        <taxon>Thermotogae</taxon>
        <taxon>Thermotogales</taxon>
        <taxon>Thermotogaceae</taxon>
        <taxon>Thermotoga</taxon>
    </lineage>
</organism>
<evidence type="ECO:0000313" key="12">
    <source>
        <dbReference type="EMBL" id="ACM23174.1"/>
    </source>
</evidence>
<evidence type="ECO:0000256" key="9">
    <source>
        <dbReference type="RuleBase" id="RU004005"/>
    </source>
</evidence>
<dbReference type="SUPFAM" id="SSF54843">
    <property type="entry name" value="Ribosomal protein L22"/>
    <property type="match status" value="1"/>
</dbReference>
<sequence length="164" mass="19038">MRRETMKLQIPRNGLKRSLFHKKRKELLDSLPKIEARAVAKYIRISPRKARAVANTIRGKSVEEAFRILAFSPKKAARIIEKVLRSAVANAENNFGLDAANLYVAECYVNDGPRLKRIWPRGRGRADIIKKRMSHITVVVRDRTREEEYRKALEELEKRISSEE</sequence>
<dbReference type="InterPro" id="IPR018260">
    <property type="entry name" value="Ribosomal_uL22_CS"/>
</dbReference>
<keyword evidence="3 8" id="KW-0694">RNA-binding</keyword>
<dbReference type="InterPro" id="IPR036394">
    <property type="entry name" value="Ribosomal_uL22_sf"/>
</dbReference>
<accession>B9K891</accession>
<evidence type="ECO:0000256" key="7">
    <source>
        <dbReference type="ARBA" id="ARBA00035207"/>
    </source>
</evidence>
<dbReference type="NCBIfam" id="TIGR01044">
    <property type="entry name" value="rplV_bact"/>
    <property type="match status" value="1"/>
</dbReference>
<evidence type="ECO:0000256" key="1">
    <source>
        <dbReference type="ARBA" id="ARBA00009451"/>
    </source>
</evidence>
<dbReference type="Proteomes" id="UP000000445">
    <property type="component" value="Chromosome"/>
</dbReference>
<evidence type="ECO:0000313" key="13">
    <source>
        <dbReference type="Proteomes" id="UP000000445"/>
    </source>
</evidence>
<gene>
    <name evidence="8" type="primary">rplV</name>
    <name evidence="12" type="ordered locus">CTN_0998</name>
</gene>
<dbReference type="Pfam" id="PF00237">
    <property type="entry name" value="Ribosomal_L22"/>
    <property type="match status" value="1"/>
</dbReference>
<dbReference type="CDD" id="cd00336">
    <property type="entry name" value="Ribosomal_L22"/>
    <property type="match status" value="1"/>
</dbReference>
<dbReference type="InterPro" id="IPR005727">
    <property type="entry name" value="Ribosomal_uL22_bac/chlpt-type"/>
</dbReference>
<protein>
    <recommendedName>
        <fullName evidence="7 8">Large ribosomal subunit protein uL22</fullName>
    </recommendedName>
</protein>
<comment type="similarity">
    <text evidence="1 8 9">Belongs to the universal ribosomal protein uL22 family.</text>
</comment>
<dbReference type="PANTHER" id="PTHR13501">
    <property type="entry name" value="CHLOROPLAST 50S RIBOSOMAL PROTEIN L22-RELATED"/>
    <property type="match status" value="1"/>
</dbReference>
<evidence type="ECO:0000256" key="6">
    <source>
        <dbReference type="ARBA" id="ARBA00025084"/>
    </source>
</evidence>
<evidence type="ECO:0000256" key="4">
    <source>
        <dbReference type="ARBA" id="ARBA00022980"/>
    </source>
</evidence>
<evidence type="ECO:0000256" key="5">
    <source>
        <dbReference type="ARBA" id="ARBA00023274"/>
    </source>
</evidence>
<dbReference type="HAMAP" id="MF_01331_B">
    <property type="entry name" value="Ribosomal_uL22_B"/>
    <property type="match status" value="1"/>
</dbReference>
<dbReference type="GO" id="GO:0022625">
    <property type="term" value="C:cytosolic large ribosomal subunit"/>
    <property type="evidence" value="ECO:0007669"/>
    <property type="project" value="TreeGrafter"/>
</dbReference>
<dbReference type="HOGENOM" id="CLU_083987_3_1_0"/>
<keyword evidence="4 8" id="KW-0689">Ribosomal protein</keyword>
<keyword evidence="13" id="KW-1185">Reference proteome</keyword>
<dbReference type="InterPro" id="IPR001063">
    <property type="entry name" value="Ribosomal_uL22"/>
</dbReference>
<evidence type="ECO:0000256" key="8">
    <source>
        <dbReference type="HAMAP-Rule" id="MF_01331"/>
    </source>
</evidence>
<dbReference type="GO" id="GO:0006412">
    <property type="term" value="P:translation"/>
    <property type="evidence" value="ECO:0007669"/>
    <property type="project" value="UniProtKB-UniRule"/>
</dbReference>
<dbReference type="FunFam" id="3.90.470.10:FF:000011">
    <property type="entry name" value="50S ribosomal protein L22"/>
    <property type="match status" value="1"/>
</dbReference>
<evidence type="ECO:0000256" key="3">
    <source>
        <dbReference type="ARBA" id="ARBA00022884"/>
    </source>
</evidence>
<dbReference type="STRING" id="309803.CTN_0998"/>
<comment type="function">
    <text evidence="6">This protein binds specifically to 23S rRNA; its binding is stimulated by other ribosomal proteins, e.g. L4, L17, and L20. It is important during the early stages of 50S assembly. It makes multiple contacts with different domains of the 23S rRNA in the assembled 50S subunit and ribosome.</text>
</comment>
<dbReference type="EMBL" id="CP000916">
    <property type="protein sequence ID" value="ACM23174.1"/>
    <property type="molecule type" value="Genomic_DNA"/>
</dbReference>
<dbReference type="GO" id="GO:0003735">
    <property type="term" value="F:structural constituent of ribosome"/>
    <property type="evidence" value="ECO:0007669"/>
    <property type="project" value="InterPro"/>
</dbReference>
<name>B9K891_THENN</name>
<comment type="function">
    <text evidence="8">The globular domain of the protein is located near the polypeptide exit tunnel on the outside of the subunit, while an extended beta-hairpin is found that lines the wall of the exit tunnel in the center of the 70S ribosome.</text>
</comment>
<comment type="function">
    <text evidence="8 11">This protein binds specifically to 23S rRNA; its binding is stimulated by other ribosomal proteins, e.g., L4, L17, and L20. It is important during the early stages of 50S assembly. It makes multiple contacts with different domains of the 23S rRNA in the assembled 50S subunit and ribosome.</text>
</comment>